<accession>A0A2P5D037</accession>
<dbReference type="InterPro" id="IPR000916">
    <property type="entry name" value="Bet_v_I/MLP"/>
</dbReference>
<dbReference type="SMART" id="SM01037">
    <property type="entry name" value="Bet_v_1"/>
    <property type="match status" value="1"/>
</dbReference>
<dbReference type="Proteomes" id="UP000237000">
    <property type="component" value="Unassembled WGS sequence"/>
</dbReference>
<dbReference type="AlphaFoldDB" id="A0A2P5D037"/>
<protein>
    <submittedName>
        <fullName evidence="3">Major latex protein domain containing protein</fullName>
    </submittedName>
</protein>
<evidence type="ECO:0000313" key="3">
    <source>
        <dbReference type="EMBL" id="PON66662.1"/>
    </source>
</evidence>
<reference evidence="4" key="1">
    <citation type="submission" date="2016-06" db="EMBL/GenBank/DDBJ databases">
        <title>Parallel loss of symbiosis genes in relatives of nitrogen-fixing non-legume Parasponia.</title>
        <authorList>
            <person name="Van Velzen R."/>
            <person name="Holmer R."/>
            <person name="Bu F."/>
            <person name="Rutten L."/>
            <person name="Van Zeijl A."/>
            <person name="Liu W."/>
            <person name="Santuari L."/>
            <person name="Cao Q."/>
            <person name="Sharma T."/>
            <person name="Shen D."/>
            <person name="Roswanjaya Y."/>
            <person name="Wardhani T."/>
            <person name="Kalhor M.S."/>
            <person name="Jansen J."/>
            <person name="Van den Hoogen J."/>
            <person name="Gungor B."/>
            <person name="Hartog M."/>
            <person name="Hontelez J."/>
            <person name="Verver J."/>
            <person name="Yang W.-C."/>
            <person name="Schijlen E."/>
            <person name="Repin R."/>
            <person name="Schilthuizen M."/>
            <person name="Schranz E."/>
            <person name="Heidstra R."/>
            <person name="Miyata K."/>
            <person name="Fedorova E."/>
            <person name="Kohlen W."/>
            <person name="Bisseling T."/>
            <person name="Smit S."/>
            <person name="Geurts R."/>
        </authorList>
    </citation>
    <scope>NUCLEOTIDE SEQUENCE [LARGE SCALE GENOMIC DNA]</scope>
    <source>
        <strain evidence="4">cv. RG33-2</strain>
    </source>
</reference>
<dbReference type="InterPro" id="IPR052006">
    <property type="entry name" value="MLP-like"/>
</dbReference>
<organism evidence="3 4">
    <name type="scientific">Trema orientale</name>
    <name type="common">Charcoal tree</name>
    <name type="synonym">Celtis orientalis</name>
    <dbReference type="NCBI Taxonomy" id="63057"/>
    <lineage>
        <taxon>Eukaryota</taxon>
        <taxon>Viridiplantae</taxon>
        <taxon>Streptophyta</taxon>
        <taxon>Embryophyta</taxon>
        <taxon>Tracheophyta</taxon>
        <taxon>Spermatophyta</taxon>
        <taxon>Magnoliopsida</taxon>
        <taxon>eudicotyledons</taxon>
        <taxon>Gunneridae</taxon>
        <taxon>Pentapetalae</taxon>
        <taxon>rosids</taxon>
        <taxon>fabids</taxon>
        <taxon>Rosales</taxon>
        <taxon>Cannabaceae</taxon>
        <taxon>Trema</taxon>
    </lineage>
</organism>
<proteinExistence type="inferred from homology"/>
<dbReference type="InterPro" id="IPR023393">
    <property type="entry name" value="START-like_dom_sf"/>
</dbReference>
<gene>
    <name evidence="3" type="ORF">TorRG33x02_267240</name>
</gene>
<comment type="similarity">
    <text evidence="1">Belongs to the MLP family.</text>
</comment>
<feature type="domain" description="Bet v I/Major latex protein" evidence="2">
    <location>
        <begin position="1"/>
        <end position="94"/>
    </location>
</feature>
<dbReference type="EMBL" id="JXTC01000310">
    <property type="protein sequence ID" value="PON66662.1"/>
    <property type="molecule type" value="Genomic_DNA"/>
</dbReference>
<evidence type="ECO:0000313" key="4">
    <source>
        <dbReference type="Proteomes" id="UP000237000"/>
    </source>
</evidence>
<dbReference type="PANTHER" id="PTHR31338:SF20">
    <property type="entry name" value="BET V I_MAJOR LATEX PROTEIN DOMAIN-CONTAINING PROTEIN"/>
    <property type="match status" value="1"/>
</dbReference>
<dbReference type="InParanoid" id="A0A2P5D037"/>
<sequence length="95" mass="10854">MTKSKLDGNDETFKERVEFDDETKTVRLVGLEGDVFKYYKSFTPVYQLIPKGEGSLVKSSIEYEKLSEDVPAPDKYLVMAINMARDIDEHLSKAD</sequence>
<evidence type="ECO:0000256" key="1">
    <source>
        <dbReference type="ARBA" id="ARBA00038242"/>
    </source>
</evidence>
<dbReference type="OrthoDB" id="1072116at2759"/>
<dbReference type="GO" id="GO:0006952">
    <property type="term" value="P:defense response"/>
    <property type="evidence" value="ECO:0007669"/>
    <property type="project" value="InterPro"/>
</dbReference>
<keyword evidence="4" id="KW-1185">Reference proteome</keyword>
<dbReference type="SUPFAM" id="SSF55961">
    <property type="entry name" value="Bet v1-like"/>
    <property type="match status" value="1"/>
</dbReference>
<evidence type="ECO:0000259" key="2">
    <source>
        <dbReference type="SMART" id="SM01037"/>
    </source>
</evidence>
<dbReference type="Gene3D" id="3.30.530.20">
    <property type="match status" value="1"/>
</dbReference>
<dbReference type="PANTHER" id="PTHR31338">
    <property type="entry name" value="POLYKETIDE CYCLASE/DEHYDRASE AND LIPID TRANSPORT SUPERFAMILY PROTEIN"/>
    <property type="match status" value="1"/>
</dbReference>
<comment type="caution">
    <text evidence="3">The sequence shown here is derived from an EMBL/GenBank/DDBJ whole genome shotgun (WGS) entry which is preliminary data.</text>
</comment>
<name>A0A2P5D037_TREOI</name>
<dbReference type="Pfam" id="PF00407">
    <property type="entry name" value="Bet_v_1"/>
    <property type="match status" value="1"/>
</dbReference>